<keyword evidence="1" id="KW-0129">CBS domain</keyword>
<sequence length="247" mass="28195">MNSIEQNGEKVARFEAAFNRIHEKLKELVKETHEHAAYSDVLYGARKLHNVVRYNYENLKQFGYLRNAIVHKKIREDFYIAEPHDKVVEEIERISGILLQPPLALSVASQPVKSYSPQTSLIEILRMMDEKGYSQFPIYAENAFQGLLTDGGIAKWLSRNLIGKLANLEGVTAADLIPLEKNHSVKFLSRNSSIYDLEAIFEKSFEENKKLKAILITEHGSRNQKPIGIVTTWDLVRIDHATFISSI</sequence>
<dbReference type="Gene3D" id="3.10.580.10">
    <property type="entry name" value="CBS-domain"/>
    <property type="match status" value="1"/>
</dbReference>
<evidence type="ECO:0000256" key="1">
    <source>
        <dbReference type="PROSITE-ProRule" id="PRU00703"/>
    </source>
</evidence>
<comment type="caution">
    <text evidence="3">The sequence shown here is derived from an EMBL/GenBank/DDBJ whole genome shotgun (WGS) entry which is preliminary data.</text>
</comment>
<dbReference type="Pfam" id="PF00571">
    <property type="entry name" value="CBS"/>
    <property type="match status" value="1"/>
</dbReference>
<gene>
    <name evidence="3" type="ORF">NEOCIP111885_02491</name>
</gene>
<dbReference type="SUPFAM" id="SSF54631">
    <property type="entry name" value="CBS-domain pair"/>
    <property type="match status" value="1"/>
</dbReference>
<evidence type="ECO:0000313" key="3">
    <source>
        <dbReference type="EMBL" id="CAG9608774.1"/>
    </source>
</evidence>
<dbReference type="Proteomes" id="UP000789845">
    <property type="component" value="Unassembled WGS sequence"/>
</dbReference>
<protein>
    <recommendedName>
        <fullName evidence="2">CBS domain-containing protein</fullName>
    </recommendedName>
</protein>
<organism evidence="3 4">
    <name type="scientific">Pseudoneobacillus rhizosphaerae</name>
    <dbReference type="NCBI Taxonomy" id="2880968"/>
    <lineage>
        <taxon>Bacteria</taxon>
        <taxon>Bacillati</taxon>
        <taxon>Bacillota</taxon>
        <taxon>Bacilli</taxon>
        <taxon>Bacillales</taxon>
        <taxon>Bacillaceae</taxon>
        <taxon>Pseudoneobacillus</taxon>
    </lineage>
</organism>
<dbReference type="EMBL" id="CAKJTG010000012">
    <property type="protein sequence ID" value="CAG9608774.1"/>
    <property type="molecule type" value="Genomic_DNA"/>
</dbReference>
<dbReference type="AlphaFoldDB" id="A0A9C7GAB4"/>
<feature type="domain" description="CBS" evidence="2">
    <location>
        <begin position="108"/>
        <end position="165"/>
    </location>
</feature>
<evidence type="ECO:0000259" key="2">
    <source>
        <dbReference type="PROSITE" id="PS51371"/>
    </source>
</evidence>
<dbReference type="RefSeq" id="WP_230497015.1">
    <property type="nucleotide sequence ID" value="NZ_CAKJTG010000012.1"/>
</dbReference>
<reference evidence="3" key="1">
    <citation type="submission" date="2021-10" db="EMBL/GenBank/DDBJ databases">
        <authorList>
            <person name="Criscuolo A."/>
        </authorList>
    </citation>
    <scope>NUCLEOTIDE SEQUENCE</scope>
    <source>
        <strain evidence="3">CIP111885</strain>
    </source>
</reference>
<evidence type="ECO:0000313" key="4">
    <source>
        <dbReference type="Proteomes" id="UP000789845"/>
    </source>
</evidence>
<dbReference type="InterPro" id="IPR046342">
    <property type="entry name" value="CBS_dom_sf"/>
</dbReference>
<proteinExistence type="predicted"/>
<keyword evidence="4" id="KW-1185">Reference proteome</keyword>
<name>A0A9C7GAB4_9BACI</name>
<accession>A0A9C7GAB4</accession>
<dbReference type="PROSITE" id="PS51371">
    <property type="entry name" value="CBS"/>
    <property type="match status" value="1"/>
</dbReference>
<dbReference type="InterPro" id="IPR000644">
    <property type="entry name" value="CBS_dom"/>
</dbReference>